<name>A0A6P9CUU9_PANGU</name>
<evidence type="ECO:0000256" key="8">
    <source>
        <dbReference type="ARBA" id="ARBA00022859"/>
    </source>
</evidence>
<dbReference type="InParanoid" id="A0A6P9CUU9"/>
<dbReference type="Pfam" id="PF01582">
    <property type="entry name" value="TIR"/>
    <property type="match status" value="1"/>
</dbReference>
<dbReference type="AlphaFoldDB" id="A0A6P9CUU9"/>
<evidence type="ECO:0000256" key="10">
    <source>
        <dbReference type="ARBA" id="ARBA00023136"/>
    </source>
</evidence>
<dbReference type="PANTHER" id="PTHR24365">
    <property type="entry name" value="TOLL-LIKE RECEPTOR"/>
    <property type="match status" value="1"/>
</dbReference>
<evidence type="ECO:0000259" key="17">
    <source>
        <dbReference type="PROSITE" id="PS50104"/>
    </source>
</evidence>
<dbReference type="GO" id="GO:0005886">
    <property type="term" value="C:plasma membrane"/>
    <property type="evidence" value="ECO:0007669"/>
    <property type="project" value="TreeGrafter"/>
</dbReference>
<reference evidence="19" key="1">
    <citation type="submission" date="2025-08" db="UniProtKB">
        <authorList>
            <consortium name="RefSeq"/>
        </authorList>
    </citation>
    <scope>IDENTIFICATION</scope>
    <source>
        <tissue evidence="19">Blood</tissue>
    </source>
</reference>
<keyword evidence="10 15" id="KW-0472">Membrane</keyword>
<dbReference type="Gene3D" id="3.40.50.10140">
    <property type="entry name" value="Toll/interleukin-1 receptor homology (TIR) domain"/>
    <property type="match status" value="1"/>
</dbReference>
<feature type="region of interest" description="Disordered" evidence="14">
    <location>
        <begin position="26"/>
        <end position="46"/>
    </location>
</feature>
<dbReference type="Proteomes" id="UP001652622">
    <property type="component" value="Unplaced"/>
</dbReference>
<dbReference type="GO" id="GO:0006954">
    <property type="term" value="P:inflammatory response"/>
    <property type="evidence" value="ECO:0007669"/>
    <property type="project" value="UniProtKB-KW"/>
</dbReference>
<dbReference type="KEGG" id="pgut:117671511"/>
<dbReference type="OrthoDB" id="1081807at2759"/>
<keyword evidence="12" id="KW-0325">Glycoprotein</keyword>
<organism evidence="18 19">
    <name type="scientific">Pantherophis guttatus</name>
    <name type="common">Corn snake</name>
    <name type="synonym">Elaphe guttata</name>
    <dbReference type="NCBI Taxonomy" id="94885"/>
    <lineage>
        <taxon>Eukaryota</taxon>
        <taxon>Metazoa</taxon>
        <taxon>Chordata</taxon>
        <taxon>Craniata</taxon>
        <taxon>Vertebrata</taxon>
        <taxon>Euteleostomi</taxon>
        <taxon>Lepidosauria</taxon>
        <taxon>Squamata</taxon>
        <taxon>Bifurcata</taxon>
        <taxon>Unidentata</taxon>
        <taxon>Episquamata</taxon>
        <taxon>Toxicofera</taxon>
        <taxon>Serpentes</taxon>
        <taxon>Colubroidea</taxon>
        <taxon>Colubridae</taxon>
        <taxon>Colubrinae</taxon>
        <taxon>Pantherophis</taxon>
    </lineage>
</organism>
<feature type="signal peptide" evidence="16">
    <location>
        <begin position="1"/>
        <end position="19"/>
    </location>
</feature>
<evidence type="ECO:0000256" key="1">
    <source>
        <dbReference type="ARBA" id="ARBA00004479"/>
    </source>
</evidence>
<feature type="compositionally biased region" description="Low complexity" evidence="14">
    <location>
        <begin position="31"/>
        <end position="44"/>
    </location>
</feature>
<dbReference type="InterPro" id="IPR000157">
    <property type="entry name" value="TIR_dom"/>
</dbReference>
<evidence type="ECO:0000256" key="9">
    <source>
        <dbReference type="ARBA" id="ARBA00022989"/>
    </source>
</evidence>
<gene>
    <name evidence="19" type="primary">LOC117671511</name>
</gene>
<evidence type="ECO:0000256" key="12">
    <source>
        <dbReference type="ARBA" id="ARBA00023180"/>
    </source>
</evidence>
<evidence type="ECO:0000256" key="2">
    <source>
        <dbReference type="ARBA" id="ARBA00009634"/>
    </source>
</evidence>
<evidence type="ECO:0000256" key="7">
    <source>
        <dbReference type="ARBA" id="ARBA00022737"/>
    </source>
</evidence>
<sequence>MGFFIKTLHLYLIILFCGGDEQFQHSDNKSLSKSAPSPSSLPESQIPRGLNFLHNVITKSTKKKVHLNILNILNKQHNDSFQVDPTIVLSNSQPQDMSSHKFSQTDEIINVSLTDPSLGGMTLSPVPAEKQQKAGGPLNLNSVLKWNVLSDEQYNIKGTRFPSSTLHIRASCGIPANGTFDLSNRNLTENELRGKMDPIFCKATLDQIKKFNASLNKLETDIATLIPLFLEMKSVYLIDVSYNKIFINTKSAKGSHNLEHNYLLFLNLSHNPLKTLTSLILPRGLKSIDLSFTQINQIPKEFFAMFSQIEEVFLQGNQFIYNTEAVTFNFNPLRRRRNDESFFNGAISFAKLPQSTPIKSLKKATDQIMLNCFTEVLPEGFQNITKKHISLNLSNKLMHNFHYLPKSLHHFDLSNCNLQGIASPNLFPNLTVFKIQNNKIKKMSYLPGSLEECDVSKNKIRTLNLHGAEKSLQLLNLSRNNLKQLNVNSSYFSLNNLDVSYNLITDLMDDMGTLMPELKYLNLSENKIFFLQPGSFPKSLVELDISNNALAILMKEIFLPLTNLKILTIQGKHFFCNCELYWFANTYLVDPQMQINGRESLYCGFPRKRQGLLLQNNHLTMLHCSLGIQIGITVVVVILIMSIISVLCWHFDGPWYLKMGWYWCKAKRKQYEKRPEHKIYDAFISYSENDASWTKETLLKNLEARGFKVCYHERDFMPGHPVLGNIFYCIENSHKVLFVLSPRFVHSCWCQYELYFAEHRVLTENQDSLIMVILEDLPANSIPKKFSKLRKLLKRKTYLKWSLEEHKQKLFWHQLTAVLKTMNDPVLRTQRKSCIRKQTDETE</sequence>
<comment type="similarity">
    <text evidence="2">Belongs to the Toll-like receptor family.</text>
</comment>
<keyword evidence="5 15" id="KW-0812">Transmembrane</keyword>
<dbReference type="GO" id="GO:0002224">
    <property type="term" value="P:toll-like receptor signaling pathway"/>
    <property type="evidence" value="ECO:0007669"/>
    <property type="project" value="TreeGrafter"/>
</dbReference>
<feature type="domain" description="TIR" evidence="17">
    <location>
        <begin position="678"/>
        <end position="819"/>
    </location>
</feature>
<dbReference type="Gene3D" id="3.80.10.10">
    <property type="entry name" value="Ribonuclease Inhibitor"/>
    <property type="match status" value="2"/>
</dbReference>
<evidence type="ECO:0000256" key="6">
    <source>
        <dbReference type="ARBA" id="ARBA00022729"/>
    </source>
</evidence>
<keyword evidence="13" id="KW-0395">Inflammatory response</keyword>
<keyword evidence="3" id="KW-0399">Innate immunity</keyword>
<feature type="chain" id="PRO_5027596567" evidence="16">
    <location>
        <begin position="20"/>
        <end position="843"/>
    </location>
</feature>
<evidence type="ECO:0000256" key="5">
    <source>
        <dbReference type="ARBA" id="ARBA00022692"/>
    </source>
</evidence>
<dbReference type="GeneID" id="117671511"/>
<dbReference type="Pfam" id="PF13855">
    <property type="entry name" value="LRR_8"/>
    <property type="match status" value="1"/>
</dbReference>
<evidence type="ECO:0000256" key="11">
    <source>
        <dbReference type="ARBA" id="ARBA00023170"/>
    </source>
</evidence>
<evidence type="ECO:0000256" key="15">
    <source>
        <dbReference type="SAM" id="Phobius"/>
    </source>
</evidence>
<dbReference type="Pfam" id="PF00560">
    <property type="entry name" value="LRR_1"/>
    <property type="match status" value="1"/>
</dbReference>
<evidence type="ECO:0000256" key="14">
    <source>
        <dbReference type="SAM" id="MobiDB-lite"/>
    </source>
</evidence>
<evidence type="ECO:0000256" key="13">
    <source>
        <dbReference type="ARBA" id="ARBA00023198"/>
    </source>
</evidence>
<dbReference type="SUPFAM" id="SSF52200">
    <property type="entry name" value="Toll/Interleukin receptor TIR domain"/>
    <property type="match status" value="1"/>
</dbReference>
<dbReference type="PRINTS" id="PR01537">
    <property type="entry name" value="INTRLKN1R1F"/>
</dbReference>
<dbReference type="SMART" id="SM00369">
    <property type="entry name" value="LRR_TYP"/>
    <property type="match status" value="4"/>
</dbReference>
<evidence type="ECO:0000256" key="16">
    <source>
        <dbReference type="SAM" id="SignalP"/>
    </source>
</evidence>
<accession>A0A6P9CUU9</accession>
<dbReference type="OMA" id="MYVQGNH"/>
<dbReference type="InterPro" id="IPR001611">
    <property type="entry name" value="Leu-rich_rpt"/>
</dbReference>
<keyword evidence="8" id="KW-0391">Immunity</keyword>
<dbReference type="InterPro" id="IPR035897">
    <property type="entry name" value="Toll_tir_struct_dom_sf"/>
</dbReference>
<comment type="subcellular location">
    <subcellularLocation>
        <location evidence="1">Membrane</location>
        <topology evidence="1">Single-pass type I membrane protein</topology>
    </subcellularLocation>
</comment>
<dbReference type="GO" id="GO:0042497">
    <property type="term" value="F:triacyl lipopeptide binding"/>
    <property type="evidence" value="ECO:0007669"/>
    <property type="project" value="TreeGrafter"/>
</dbReference>
<dbReference type="GO" id="GO:0043235">
    <property type="term" value="C:receptor complex"/>
    <property type="evidence" value="ECO:0007669"/>
    <property type="project" value="TreeGrafter"/>
</dbReference>
<keyword evidence="6 16" id="KW-0732">Signal</keyword>
<dbReference type="GO" id="GO:0038023">
    <property type="term" value="F:signaling receptor activity"/>
    <property type="evidence" value="ECO:0007669"/>
    <property type="project" value="TreeGrafter"/>
</dbReference>
<dbReference type="RefSeq" id="XP_034283271.1">
    <property type="nucleotide sequence ID" value="XM_034427380.2"/>
</dbReference>
<keyword evidence="18" id="KW-1185">Reference proteome</keyword>
<evidence type="ECO:0000256" key="3">
    <source>
        <dbReference type="ARBA" id="ARBA00022588"/>
    </source>
</evidence>
<dbReference type="InterPro" id="IPR003591">
    <property type="entry name" value="Leu-rich_rpt_typical-subtyp"/>
</dbReference>
<evidence type="ECO:0000256" key="4">
    <source>
        <dbReference type="ARBA" id="ARBA00022614"/>
    </source>
</evidence>
<protein>
    <submittedName>
        <fullName evidence="19">Toll-like receptor 13</fullName>
    </submittedName>
</protein>
<evidence type="ECO:0000313" key="18">
    <source>
        <dbReference type="Proteomes" id="UP001652622"/>
    </source>
</evidence>
<dbReference type="InterPro" id="IPR032675">
    <property type="entry name" value="LRR_dom_sf"/>
</dbReference>
<keyword evidence="9 15" id="KW-1133">Transmembrane helix</keyword>
<dbReference type="PANTHER" id="PTHR24365:SF17">
    <property type="entry name" value="TOLL-LIKE RECEPTOR 2"/>
    <property type="match status" value="1"/>
</dbReference>
<dbReference type="SMART" id="SM00255">
    <property type="entry name" value="TIR"/>
    <property type="match status" value="1"/>
</dbReference>
<keyword evidence="4" id="KW-0433">Leucine-rich repeat</keyword>
<evidence type="ECO:0000313" key="19">
    <source>
        <dbReference type="RefSeq" id="XP_034283271.1"/>
    </source>
</evidence>
<dbReference type="GO" id="GO:0045087">
    <property type="term" value="P:innate immune response"/>
    <property type="evidence" value="ECO:0007669"/>
    <property type="project" value="UniProtKB-KW"/>
</dbReference>
<feature type="transmembrane region" description="Helical" evidence="15">
    <location>
        <begin position="626"/>
        <end position="649"/>
    </location>
</feature>
<proteinExistence type="inferred from homology"/>
<keyword evidence="11" id="KW-0675">Receptor</keyword>
<dbReference type="SUPFAM" id="SSF52058">
    <property type="entry name" value="L domain-like"/>
    <property type="match status" value="1"/>
</dbReference>
<dbReference type="FunFam" id="3.40.50.10140:FF:000001">
    <property type="entry name" value="Toll-like receptor 2"/>
    <property type="match status" value="1"/>
</dbReference>
<dbReference type="PROSITE" id="PS50104">
    <property type="entry name" value="TIR"/>
    <property type="match status" value="1"/>
</dbReference>
<keyword evidence="7" id="KW-0677">Repeat</keyword>